<dbReference type="Pfam" id="PF03466">
    <property type="entry name" value="LysR_substrate"/>
    <property type="match status" value="1"/>
</dbReference>
<dbReference type="PROSITE" id="PS50931">
    <property type="entry name" value="HTH_LYSR"/>
    <property type="match status" value="1"/>
</dbReference>
<dbReference type="InterPro" id="IPR036390">
    <property type="entry name" value="WH_DNA-bd_sf"/>
</dbReference>
<dbReference type="Gene3D" id="3.40.190.10">
    <property type="entry name" value="Periplasmic binding protein-like II"/>
    <property type="match status" value="2"/>
</dbReference>
<dbReference type="InterPro" id="IPR036388">
    <property type="entry name" value="WH-like_DNA-bd_sf"/>
</dbReference>
<dbReference type="EMBL" id="JAMSKV010000004">
    <property type="protein sequence ID" value="MCQ8278101.1"/>
    <property type="molecule type" value="Genomic_DNA"/>
</dbReference>
<evidence type="ECO:0000256" key="4">
    <source>
        <dbReference type="ARBA" id="ARBA00023163"/>
    </source>
</evidence>
<accession>A0ABT1W7I6</accession>
<evidence type="ECO:0000259" key="5">
    <source>
        <dbReference type="PROSITE" id="PS50931"/>
    </source>
</evidence>
<dbReference type="InterPro" id="IPR005119">
    <property type="entry name" value="LysR_subst-bd"/>
</dbReference>
<dbReference type="Proteomes" id="UP001524587">
    <property type="component" value="Unassembled WGS sequence"/>
</dbReference>
<dbReference type="SUPFAM" id="SSF53850">
    <property type="entry name" value="Periplasmic binding protein-like II"/>
    <property type="match status" value="1"/>
</dbReference>
<protein>
    <submittedName>
        <fullName evidence="6">LysR family transcriptional regulator</fullName>
    </submittedName>
</protein>
<keyword evidence="7" id="KW-1185">Reference proteome</keyword>
<keyword evidence="3" id="KW-0238">DNA-binding</keyword>
<dbReference type="Pfam" id="PF00126">
    <property type="entry name" value="HTH_1"/>
    <property type="match status" value="1"/>
</dbReference>
<comment type="similarity">
    <text evidence="1">Belongs to the LysR transcriptional regulatory family.</text>
</comment>
<dbReference type="InterPro" id="IPR000847">
    <property type="entry name" value="LysR_HTH_N"/>
</dbReference>
<dbReference type="PRINTS" id="PR00039">
    <property type="entry name" value="HTHLYSR"/>
</dbReference>
<evidence type="ECO:0000256" key="2">
    <source>
        <dbReference type="ARBA" id="ARBA00023015"/>
    </source>
</evidence>
<sequence length="307" mass="33391">MPELRLLRSFVMVAREGGVTRAAERLGMAQPPLTRQIAALEAELGTRLFDRTTRGMRLTETGEALLEEADALIDRHEAMLRRIRRNARGQLGRLCVGLTSSALCHPDAASVLRRFGEAWPDVELIIRDANTGPLLRELSEGDVDVALLRTPNEQPEGIALERLTEEPMVVAVPRGHALAARSADTPIALAELRDAPFVSYRTPDNPGFHAAILQACALLGFVPNEAQIVPRMLSALTLIETGLGVSLFPASMERFAGGDVAIRPLAPGTALCAPLFLAFARLPMSASKRNFISTCRKHLRRPEAQEG</sequence>
<evidence type="ECO:0000256" key="1">
    <source>
        <dbReference type="ARBA" id="ARBA00009437"/>
    </source>
</evidence>
<dbReference type="RefSeq" id="WP_422863563.1">
    <property type="nucleotide sequence ID" value="NZ_JAMSKV010000004.1"/>
</dbReference>
<dbReference type="PANTHER" id="PTHR30346">
    <property type="entry name" value="TRANSCRIPTIONAL DUAL REGULATOR HCAR-RELATED"/>
    <property type="match status" value="1"/>
</dbReference>
<feature type="domain" description="HTH lysR-type" evidence="5">
    <location>
        <begin position="2"/>
        <end position="59"/>
    </location>
</feature>
<gene>
    <name evidence="6" type="ORF">NFI95_06525</name>
</gene>
<comment type="caution">
    <text evidence="6">The sequence shown here is derived from an EMBL/GenBank/DDBJ whole genome shotgun (WGS) entry which is preliminary data.</text>
</comment>
<keyword evidence="2" id="KW-0805">Transcription regulation</keyword>
<reference evidence="6 7" key="1">
    <citation type="submission" date="2022-06" db="EMBL/GenBank/DDBJ databases">
        <title>Endosaccharibacter gen. nov., sp. nov., endophytic bacteria isolated from sugarcane.</title>
        <authorList>
            <person name="Pitiwittayakul N."/>
            <person name="Yukphan P."/>
            <person name="Charoenyingcharoen P."/>
            <person name="Tanasupawat S."/>
        </authorList>
    </citation>
    <scope>NUCLEOTIDE SEQUENCE [LARGE SCALE GENOMIC DNA]</scope>
    <source>
        <strain evidence="6 7">KSS8</strain>
    </source>
</reference>
<dbReference type="PANTHER" id="PTHR30346:SF30">
    <property type="entry name" value="SMALL NEUTRAL PROTEASE REGULATORY PROTEIN"/>
    <property type="match status" value="1"/>
</dbReference>
<keyword evidence="4" id="KW-0804">Transcription</keyword>
<evidence type="ECO:0000313" key="6">
    <source>
        <dbReference type="EMBL" id="MCQ8278101.1"/>
    </source>
</evidence>
<dbReference type="SUPFAM" id="SSF46785">
    <property type="entry name" value="Winged helix' DNA-binding domain"/>
    <property type="match status" value="1"/>
</dbReference>
<proteinExistence type="inferred from homology"/>
<evidence type="ECO:0000256" key="3">
    <source>
        <dbReference type="ARBA" id="ARBA00023125"/>
    </source>
</evidence>
<organism evidence="6 7">
    <name type="scientific">Endosaccharibacter trunci</name>
    <dbReference type="NCBI Taxonomy" id="2812733"/>
    <lineage>
        <taxon>Bacteria</taxon>
        <taxon>Pseudomonadati</taxon>
        <taxon>Pseudomonadota</taxon>
        <taxon>Alphaproteobacteria</taxon>
        <taxon>Acetobacterales</taxon>
        <taxon>Acetobacteraceae</taxon>
        <taxon>Endosaccharibacter</taxon>
    </lineage>
</organism>
<name>A0ABT1W7I6_9PROT</name>
<evidence type="ECO:0000313" key="7">
    <source>
        <dbReference type="Proteomes" id="UP001524587"/>
    </source>
</evidence>
<dbReference type="Gene3D" id="1.10.10.10">
    <property type="entry name" value="Winged helix-like DNA-binding domain superfamily/Winged helix DNA-binding domain"/>
    <property type="match status" value="1"/>
</dbReference>